<dbReference type="InParanoid" id="F2LV72"/>
<name>F2LV72_HIPMA</name>
<reference evidence="6" key="2">
    <citation type="submission" date="2011-03" db="EMBL/GenBank/DDBJ databases">
        <title>The complete genome of Hippea maritima DSM 10411.</title>
        <authorList>
            <consortium name="US DOE Joint Genome Institute (JGI-PGF)"/>
            <person name="Lucas S."/>
            <person name="Copeland A."/>
            <person name="Lapidus A."/>
            <person name="Bruce D."/>
            <person name="Goodwin L."/>
            <person name="Pitluck S."/>
            <person name="Peters L."/>
            <person name="Kyrpides N."/>
            <person name="Mavromatis K."/>
            <person name="Pagani I."/>
            <person name="Ivanova N."/>
            <person name="Mikhailova N."/>
            <person name="Lu M."/>
            <person name="Detter J.C."/>
            <person name="Tapia R."/>
            <person name="Han C."/>
            <person name="Land M."/>
            <person name="Hauser L."/>
            <person name="Markowitz V."/>
            <person name="Cheng J.-F."/>
            <person name="Hugenholtz P."/>
            <person name="Woyke T."/>
            <person name="Wu D."/>
            <person name="Spring S."/>
            <person name="Schroeder M."/>
            <person name="Brambilla E."/>
            <person name="Klenk H.-P."/>
            <person name="Eisen J.A."/>
        </authorList>
    </citation>
    <scope>NUCLEOTIDE SEQUENCE [LARGE SCALE GENOMIC DNA]</scope>
    <source>
        <strain evidence="6">ATCC 700847 / DSM 10411 / MH2</strain>
    </source>
</reference>
<accession>F2LV72</accession>
<dbReference type="GO" id="GO:1990077">
    <property type="term" value="C:primosome complex"/>
    <property type="evidence" value="ECO:0007669"/>
    <property type="project" value="UniProtKB-KW"/>
</dbReference>
<keyword evidence="5" id="KW-0067">ATP-binding</keyword>
<dbReference type="SUPFAM" id="SSF48024">
    <property type="entry name" value="N-terminal domain of DnaB helicase"/>
    <property type="match status" value="1"/>
</dbReference>
<keyword evidence="2" id="KW-0235">DNA replication</keyword>
<feature type="domain" description="DNA helicase DnaB-like N-terminal" evidence="4">
    <location>
        <begin position="22"/>
        <end position="118"/>
    </location>
</feature>
<evidence type="ECO:0000313" key="6">
    <source>
        <dbReference type="Proteomes" id="UP000008139"/>
    </source>
</evidence>
<dbReference type="Pfam" id="PF00772">
    <property type="entry name" value="DnaB"/>
    <property type="match status" value="1"/>
</dbReference>
<keyword evidence="1" id="KW-0639">Primosome</keyword>
<dbReference type="GO" id="GO:0003677">
    <property type="term" value="F:DNA binding"/>
    <property type="evidence" value="ECO:0007669"/>
    <property type="project" value="UniProtKB-KW"/>
</dbReference>
<dbReference type="InterPro" id="IPR007693">
    <property type="entry name" value="DNA_helicase_DnaB-like_N"/>
</dbReference>
<dbReference type="PANTHER" id="PTHR30153:SF2">
    <property type="entry name" value="REPLICATIVE DNA HELICASE"/>
    <property type="match status" value="1"/>
</dbReference>
<evidence type="ECO:0000256" key="1">
    <source>
        <dbReference type="ARBA" id="ARBA00022515"/>
    </source>
</evidence>
<evidence type="ECO:0000259" key="4">
    <source>
        <dbReference type="Pfam" id="PF00772"/>
    </source>
</evidence>
<proteinExistence type="predicted"/>
<dbReference type="HOGENOM" id="CLU_598221_0_0_7"/>
<keyword evidence="5" id="KW-0547">Nucleotide-binding</keyword>
<dbReference type="RefSeq" id="WP_013681697.1">
    <property type="nucleotide sequence ID" value="NC_015318.1"/>
</dbReference>
<dbReference type="PANTHER" id="PTHR30153">
    <property type="entry name" value="REPLICATIVE DNA HELICASE DNAB"/>
    <property type="match status" value="1"/>
</dbReference>
<dbReference type="KEGG" id="hmr:Hipma_0686"/>
<keyword evidence="5" id="KW-0378">Hydrolase</keyword>
<dbReference type="InterPro" id="IPR027417">
    <property type="entry name" value="P-loop_NTPase"/>
</dbReference>
<reference evidence="5 6" key="1">
    <citation type="journal article" date="2011" name="Stand. Genomic Sci.">
        <title>Complete genome sequence of the thermophilic sulfur-reducer Hippea maritima type strain (MH(2)).</title>
        <authorList>
            <person name="Huntemann M."/>
            <person name="Lu M."/>
            <person name="Nolan M."/>
            <person name="Lapidus A."/>
            <person name="Lucas S."/>
            <person name="Hammon N."/>
            <person name="Deshpande S."/>
            <person name="Cheng J.F."/>
            <person name="Tapia R."/>
            <person name="Han C."/>
            <person name="Goodwin L."/>
            <person name="Pitluck S."/>
            <person name="Liolios K."/>
            <person name="Pagani I."/>
            <person name="Ivanova N."/>
            <person name="Ovchinikova G."/>
            <person name="Pati A."/>
            <person name="Chen A."/>
            <person name="Palaniappan K."/>
            <person name="Land M."/>
            <person name="Hauser L."/>
            <person name="Jeffries C.D."/>
            <person name="Detter J.C."/>
            <person name="Brambilla E.M."/>
            <person name="Rohde M."/>
            <person name="Spring S."/>
            <person name="Goker M."/>
            <person name="Woyke T."/>
            <person name="Bristow J."/>
            <person name="Eisen J.A."/>
            <person name="Markowitz V."/>
            <person name="Hugenholtz P."/>
            <person name="Kyrpides N.C."/>
            <person name="Klenk H.P."/>
            <person name="Mavromatis K."/>
        </authorList>
    </citation>
    <scope>NUCLEOTIDE SEQUENCE [LARGE SCALE GENOMIC DNA]</scope>
    <source>
        <strain evidence="6">ATCC 700847 / DSM 10411 / MH2</strain>
    </source>
</reference>
<dbReference type="GO" id="GO:0003678">
    <property type="term" value="F:DNA helicase activity"/>
    <property type="evidence" value="ECO:0007669"/>
    <property type="project" value="InterPro"/>
</dbReference>
<evidence type="ECO:0000256" key="2">
    <source>
        <dbReference type="ARBA" id="ARBA00022705"/>
    </source>
</evidence>
<keyword evidence="6" id="KW-1185">Reference proteome</keyword>
<organism evidence="5 6">
    <name type="scientific">Hippea maritima (strain ATCC 700847 / DSM 10411 / MH2)</name>
    <dbReference type="NCBI Taxonomy" id="760142"/>
    <lineage>
        <taxon>Bacteria</taxon>
        <taxon>Pseudomonadati</taxon>
        <taxon>Campylobacterota</taxon>
        <taxon>Desulfurellia</taxon>
        <taxon>Desulfurellales</taxon>
        <taxon>Hippeaceae</taxon>
        <taxon>Hippea</taxon>
    </lineage>
</organism>
<evidence type="ECO:0000313" key="5">
    <source>
        <dbReference type="EMBL" id="AEA33656.1"/>
    </source>
</evidence>
<dbReference type="InterPro" id="IPR016136">
    <property type="entry name" value="DNA_helicase_N/primase_C"/>
</dbReference>
<dbReference type="GO" id="GO:0005829">
    <property type="term" value="C:cytosol"/>
    <property type="evidence" value="ECO:0007669"/>
    <property type="project" value="TreeGrafter"/>
</dbReference>
<dbReference type="Gene3D" id="1.10.860.10">
    <property type="entry name" value="DNAb Helicase, Chain A"/>
    <property type="match status" value="1"/>
</dbReference>
<dbReference type="Proteomes" id="UP000008139">
    <property type="component" value="Chromosome"/>
</dbReference>
<dbReference type="EMBL" id="CP002606">
    <property type="protein sequence ID" value="AEA33656.1"/>
    <property type="molecule type" value="Genomic_DNA"/>
</dbReference>
<keyword evidence="5" id="KW-0347">Helicase</keyword>
<dbReference type="GO" id="GO:0005524">
    <property type="term" value="F:ATP binding"/>
    <property type="evidence" value="ECO:0007669"/>
    <property type="project" value="InterPro"/>
</dbReference>
<dbReference type="Gene3D" id="3.40.50.300">
    <property type="entry name" value="P-loop containing nucleotide triphosphate hydrolases"/>
    <property type="match status" value="1"/>
</dbReference>
<dbReference type="AlphaFoldDB" id="F2LV72"/>
<sequence>MQGDKRKNIKLISNKTRKLGILPYDRESEAGILCCIILDNILVSTCLKHGLKPEDFFESNNQIIYEKMLELRRQNINIDFLTLMTTLKDYNIPPEYITNIAEYLPAPMNIEYFIQRVKNLARVRKYINIARQIEIISFETKDPEEIEKALPSLFLDAGQGQTHSCKPVSALLSKNTDAYETFAHGAKVQQRAIWGIVGATSAGKTEFALDLALSYTLQGINNTILFCEYEGTEEDLASRIQRKAQAESRWNTEFISTAMKPNFLQITDFVQRNKNNNILIIIDYLQRFARKLQADDTRPSENLRLYVNSIYNFFDNLRADNTNVSVCFLMSMSKQGINEVSRQKRADKIDLLNAIKESGDVQYDLDYSYAILFSEESNDDNLSLSRFGSTGKAKRYMHLYPVKEARIGEPLRESVYVFSAERYAYEMVESYKNTETVKTEYTSTEVDEYEFEDDVNL</sequence>
<evidence type="ECO:0000256" key="3">
    <source>
        <dbReference type="ARBA" id="ARBA00023125"/>
    </source>
</evidence>
<keyword evidence="3" id="KW-0238">DNA-binding</keyword>
<dbReference type="eggNOG" id="COG0305">
    <property type="taxonomic scope" value="Bacteria"/>
</dbReference>
<dbReference type="InterPro" id="IPR036185">
    <property type="entry name" value="DNA_heli_DnaB-like_N_sf"/>
</dbReference>
<dbReference type="SUPFAM" id="SSF52540">
    <property type="entry name" value="P-loop containing nucleoside triphosphate hydrolases"/>
    <property type="match status" value="1"/>
</dbReference>
<dbReference type="STRING" id="760142.Hipma_0686"/>
<protein>
    <submittedName>
        <fullName evidence="5">DnaB domain protein helicase domain protein</fullName>
    </submittedName>
</protein>
<dbReference type="GO" id="GO:0006269">
    <property type="term" value="P:DNA replication, synthesis of primer"/>
    <property type="evidence" value="ECO:0007669"/>
    <property type="project" value="UniProtKB-KW"/>
</dbReference>
<gene>
    <name evidence="5" type="ordered locus">Hipma_0686</name>
</gene>